<evidence type="ECO:0000259" key="7">
    <source>
        <dbReference type="PROSITE" id="PS51900"/>
    </source>
</evidence>
<evidence type="ECO:0000256" key="3">
    <source>
        <dbReference type="ARBA" id="ARBA00023125"/>
    </source>
</evidence>
<name>A0A6S4TS50_AERCA</name>
<organism evidence="8 9">
    <name type="scientific">Aeromonas caviae</name>
    <name type="common">Aeromonas punctata</name>
    <dbReference type="NCBI Taxonomy" id="648"/>
    <lineage>
        <taxon>Bacteria</taxon>
        <taxon>Pseudomonadati</taxon>
        <taxon>Pseudomonadota</taxon>
        <taxon>Gammaproteobacteria</taxon>
        <taxon>Aeromonadales</taxon>
        <taxon>Aeromonadaceae</taxon>
        <taxon>Aeromonas</taxon>
    </lineage>
</organism>
<protein>
    <submittedName>
        <fullName evidence="8">Prophage integrase IntF</fullName>
    </submittedName>
</protein>
<evidence type="ECO:0000256" key="1">
    <source>
        <dbReference type="ARBA" id="ARBA00008857"/>
    </source>
</evidence>
<dbReference type="InterPro" id="IPR011010">
    <property type="entry name" value="DNA_brk_join_enz"/>
</dbReference>
<evidence type="ECO:0000313" key="8">
    <source>
        <dbReference type="EMBL" id="BBQ29923.1"/>
    </source>
</evidence>
<dbReference type="PANTHER" id="PTHR30629">
    <property type="entry name" value="PROPHAGE INTEGRASE"/>
    <property type="match status" value="1"/>
</dbReference>
<evidence type="ECO:0000256" key="4">
    <source>
        <dbReference type="ARBA" id="ARBA00023172"/>
    </source>
</evidence>
<keyword evidence="4" id="KW-0233">DNA recombination</keyword>
<dbReference type="InterPro" id="IPR010998">
    <property type="entry name" value="Integrase_recombinase_N"/>
</dbReference>
<feature type="domain" description="Tyr recombinase" evidence="6">
    <location>
        <begin position="243"/>
        <end position="420"/>
    </location>
</feature>
<dbReference type="InterPro" id="IPR050808">
    <property type="entry name" value="Phage_Integrase"/>
</dbReference>
<dbReference type="EMBL" id="AP021927">
    <property type="protein sequence ID" value="BBQ29923.1"/>
    <property type="molecule type" value="Genomic_DNA"/>
</dbReference>
<dbReference type="InterPro" id="IPR002104">
    <property type="entry name" value="Integrase_catalytic"/>
</dbReference>
<accession>A0A6S4TS50</accession>
<evidence type="ECO:0000313" key="9">
    <source>
        <dbReference type="Proteomes" id="UP000515756"/>
    </source>
</evidence>
<comment type="similarity">
    <text evidence="1">Belongs to the 'phage' integrase family.</text>
</comment>
<dbReference type="Gene3D" id="1.10.443.10">
    <property type="entry name" value="Intergrase catalytic core"/>
    <property type="match status" value="1"/>
</dbReference>
<reference evidence="8 9" key="1">
    <citation type="submission" date="2019-12" db="EMBL/GenBank/DDBJ databases">
        <title>complete genome sequences of Aeromonas caviae str. WP2-W18-ESBL-01 isolated from wastewater treatment plant effluent.</title>
        <authorList>
            <person name="Sekizuka T."/>
            <person name="Itokawa K."/>
            <person name="Yatsu K."/>
            <person name="Inamine Y."/>
            <person name="Kuroda M."/>
        </authorList>
    </citation>
    <scope>NUCLEOTIDE SEQUENCE [LARGE SCALE GENOMIC DNA]</scope>
    <source>
        <strain evidence="8 9">WP2-W18-ESBL-01</strain>
    </source>
</reference>
<dbReference type="GO" id="GO:0003677">
    <property type="term" value="F:DNA binding"/>
    <property type="evidence" value="ECO:0007669"/>
    <property type="project" value="UniProtKB-UniRule"/>
</dbReference>
<dbReference type="GO" id="GO:0015074">
    <property type="term" value="P:DNA integration"/>
    <property type="evidence" value="ECO:0007669"/>
    <property type="project" value="UniProtKB-KW"/>
</dbReference>
<dbReference type="PANTHER" id="PTHR30629:SF6">
    <property type="entry name" value="PROPHAGE INTEGRASE INTA-RELATED"/>
    <property type="match status" value="1"/>
</dbReference>
<dbReference type="GO" id="GO:0006310">
    <property type="term" value="P:DNA recombination"/>
    <property type="evidence" value="ECO:0007669"/>
    <property type="project" value="UniProtKB-KW"/>
</dbReference>
<keyword evidence="3 5" id="KW-0238">DNA-binding</keyword>
<dbReference type="SUPFAM" id="SSF56349">
    <property type="entry name" value="DNA breaking-rejoining enzymes"/>
    <property type="match status" value="1"/>
</dbReference>
<gene>
    <name evidence="8" type="primary">intF</name>
    <name evidence="8" type="ORF">WP2W18E01_15050</name>
</gene>
<sequence>MPITRQKLTVERIRKHSLPGGKTQAFLWDSDVTSLACRVTKGTKAYTFQSVFAGKTLRMTIGNINDWRIDEARVEARRLQTLIDMGIDPRIAKAEKIAEAKSQQAESRKVKITFSDAWEDYIKELRTGVSAKTKRPYSPRYITDHVNLSRRGGDTKKIGIGPTTSGPLACLLEIPLSELTPEVIAAWLNVERQCRPTVTAHAYRLLRAFFKWASYQSKYHGVIQKDFSQDYNVRKLVPVSSSKDGDCLQKEQLKDWFMAVRRLRNPVVSTYLQVLLLTGARREEIASLRWTDIDFNWSSMKIKDKIEGERIIPLTPYVSEILRGLATTLKISTAEANWVFVSNSASGRLVEPRSAHNRALNDAKLPHLSVHGLRRSFGTLAEWVEAPTGVVAQIMGHKPSALVEKHYRRRPLDLLRQWHVKIEDWILSQAKII</sequence>
<dbReference type="InterPro" id="IPR038488">
    <property type="entry name" value="Integrase_DNA-bd_sf"/>
</dbReference>
<dbReference type="PROSITE" id="PS51898">
    <property type="entry name" value="TYR_RECOMBINASE"/>
    <property type="match status" value="1"/>
</dbReference>
<evidence type="ECO:0000259" key="6">
    <source>
        <dbReference type="PROSITE" id="PS51898"/>
    </source>
</evidence>
<feature type="domain" description="Core-binding (CB)" evidence="7">
    <location>
        <begin position="112"/>
        <end position="214"/>
    </location>
</feature>
<dbReference type="Pfam" id="PF00589">
    <property type="entry name" value="Phage_integrase"/>
    <property type="match status" value="1"/>
</dbReference>
<evidence type="ECO:0000256" key="2">
    <source>
        <dbReference type="ARBA" id="ARBA00022908"/>
    </source>
</evidence>
<dbReference type="Proteomes" id="UP000515756">
    <property type="component" value="Chromosome"/>
</dbReference>
<dbReference type="RefSeq" id="WP_182936047.1">
    <property type="nucleotide sequence ID" value="NZ_AP021927.1"/>
</dbReference>
<proteinExistence type="inferred from homology"/>
<dbReference type="PROSITE" id="PS51900">
    <property type="entry name" value="CB"/>
    <property type="match status" value="1"/>
</dbReference>
<keyword evidence="2" id="KW-0229">DNA integration</keyword>
<dbReference type="InterPro" id="IPR044068">
    <property type="entry name" value="CB"/>
</dbReference>
<evidence type="ECO:0000256" key="5">
    <source>
        <dbReference type="PROSITE-ProRule" id="PRU01248"/>
    </source>
</evidence>
<dbReference type="Pfam" id="PF13356">
    <property type="entry name" value="Arm-DNA-bind_3"/>
    <property type="match status" value="1"/>
</dbReference>
<dbReference type="InterPro" id="IPR025166">
    <property type="entry name" value="Integrase_DNA_bind_dom"/>
</dbReference>
<dbReference type="Gene3D" id="1.10.150.130">
    <property type="match status" value="1"/>
</dbReference>
<dbReference type="AlphaFoldDB" id="A0A6S4TS50"/>
<dbReference type="InterPro" id="IPR013762">
    <property type="entry name" value="Integrase-like_cat_sf"/>
</dbReference>
<dbReference type="Gene3D" id="3.30.160.390">
    <property type="entry name" value="Integrase, DNA-binding domain"/>
    <property type="match status" value="1"/>
</dbReference>